<dbReference type="eggNOG" id="ENOG502SNAR">
    <property type="taxonomic scope" value="Eukaryota"/>
</dbReference>
<evidence type="ECO:0000313" key="6">
    <source>
        <dbReference type="EMBL" id="KTB31083.1"/>
    </source>
</evidence>
<reference evidence="6 7" key="1">
    <citation type="submission" date="2015-12" db="EMBL/GenBank/DDBJ databases">
        <title>Draft genome sequence of Moniliophthora roreri, the causal agent of frosty pod rot of cacao.</title>
        <authorList>
            <person name="Aime M.C."/>
            <person name="Diaz-Valderrama J.R."/>
            <person name="Kijpornyongpan T."/>
            <person name="Phillips-Mora W."/>
        </authorList>
    </citation>
    <scope>NUCLEOTIDE SEQUENCE [LARGE SCALE GENOMIC DNA]</scope>
    <source>
        <strain evidence="6 7">MCA 2952</strain>
    </source>
</reference>
<dbReference type="EMBL" id="LATX01002352">
    <property type="protein sequence ID" value="KTB31083.1"/>
    <property type="molecule type" value="Genomic_DNA"/>
</dbReference>
<sequence>MFSHVESIRISGVWLPLSFFSDLASIFLQECIAFIVGMAQIIHAFSKSDYKTILVPVTCYGLLASSRLPDFVTTINLLVWIWTFLLQFCAANQIYSIDEDLANKPYRPIPSGLISVQFTYVVRWGLVPICLYLSWVHQVFYAGLSLTLAFVFYNELGLDSYWYSKSLLNAIGIVSWNVGAALITSQGPHGLCGQYQVTPFISVALIWTTIHVQDFRDEAGDRLQGRITLPTFLPVASRYLTLFLLNSWSVALAIFWQLGPAALACFVAFGIYLSFHILLQRTEEDDKVSLRLYMVCAGRGFVFCDVLAYPSSPDLAYSCSDPSVPRGSITGGLSKLVNVGYRY</sequence>
<dbReference type="Gene3D" id="1.10.357.140">
    <property type="entry name" value="UbiA prenyltransferase"/>
    <property type="match status" value="1"/>
</dbReference>
<keyword evidence="2 5" id="KW-0812">Transmembrane</keyword>
<evidence type="ECO:0000256" key="1">
    <source>
        <dbReference type="ARBA" id="ARBA00004141"/>
    </source>
</evidence>
<proteinExistence type="predicted"/>
<feature type="transmembrane region" description="Helical" evidence="5">
    <location>
        <begin position="23"/>
        <end position="45"/>
    </location>
</feature>
<dbReference type="PANTHER" id="PTHR42723:SF1">
    <property type="entry name" value="CHLOROPHYLL SYNTHASE, CHLOROPLASTIC"/>
    <property type="match status" value="1"/>
</dbReference>
<evidence type="ECO:0000256" key="3">
    <source>
        <dbReference type="ARBA" id="ARBA00022989"/>
    </source>
</evidence>
<comment type="subcellular location">
    <subcellularLocation>
        <location evidence="1">Membrane</location>
        <topology evidence="1">Multi-pass membrane protein</topology>
    </subcellularLocation>
</comment>
<evidence type="ECO:0000256" key="4">
    <source>
        <dbReference type="ARBA" id="ARBA00023136"/>
    </source>
</evidence>
<dbReference type="Proteomes" id="UP000054988">
    <property type="component" value="Unassembled WGS sequence"/>
</dbReference>
<evidence type="ECO:0000256" key="5">
    <source>
        <dbReference type="SAM" id="Phobius"/>
    </source>
</evidence>
<dbReference type="Pfam" id="PF01040">
    <property type="entry name" value="UbiA"/>
    <property type="match status" value="1"/>
</dbReference>
<feature type="transmembrane region" description="Helical" evidence="5">
    <location>
        <begin position="75"/>
        <end position="97"/>
    </location>
</feature>
<gene>
    <name evidence="6" type="ORF">WG66_16361</name>
</gene>
<protein>
    <recommendedName>
        <fullName evidence="8">UbiA prenyltransferase</fullName>
    </recommendedName>
</protein>
<dbReference type="PANTHER" id="PTHR42723">
    <property type="entry name" value="CHLOROPHYLL SYNTHASE"/>
    <property type="match status" value="1"/>
</dbReference>
<dbReference type="InterPro" id="IPR050475">
    <property type="entry name" value="Prenyltransferase_related"/>
</dbReference>
<dbReference type="GO" id="GO:0016020">
    <property type="term" value="C:membrane"/>
    <property type="evidence" value="ECO:0007669"/>
    <property type="project" value="UniProtKB-SubCell"/>
</dbReference>
<comment type="caution">
    <text evidence="6">The sequence shown here is derived from an EMBL/GenBank/DDBJ whole genome shotgun (WGS) entry which is preliminary data.</text>
</comment>
<dbReference type="AlphaFoldDB" id="A0A0W0F440"/>
<organism evidence="6 7">
    <name type="scientific">Moniliophthora roreri</name>
    <name type="common">Frosty pod rot fungus</name>
    <name type="synonym">Monilia roreri</name>
    <dbReference type="NCBI Taxonomy" id="221103"/>
    <lineage>
        <taxon>Eukaryota</taxon>
        <taxon>Fungi</taxon>
        <taxon>Dikarya</taxon>
        <taxon>Basidiomycota</taxon>
        <taxon>Agaricomycotina</taxon>
        <taxon>Agaricomycetes</taxon>
        <taxon>Agaricomycetidae</taxon>
        <taxon>Agaricales</taxon>
        <taxon>Marasmiineae</taxon>
        <taxon>Marasmiaceae</taxon>
        <taxon>Moniliophthora</taxon>
    </lineage>
</organism>
<evidence type="ECO:0000256" key="2">
    <source>
        <dbReference type="ARBA" id="ARBA00022692"/>
    </source>
</evidence>
<evidence type="ECO:0000313" key="7">
    <source>
        <dbReference type="Proteomes" id="UP000054988"/>
    </source>
</evidence>
<dbReference type="CDD" id="cd13965">
    <property type="entry name" value="PT_UbiA_3"/>
    <property type="match status" value="1"/>
</dbReference>
<dbReference type="GO" id="GO:0016765">
    <property type="term" value="F:transferase activity, transferring alkyl or aryl (other than methyl) groups"/>
    <property type="evidence" value="ECO:0007669"/>
    <property type="project" value="InterPro"/>
</dbReference>
<keyword evidence="3 5" id="KW-1133">Transmembrane helix</keyword>
<name>A0A0W0F440_MONRR</name>
<feature type="transmembrane region" description="Helical" evidence="5">
    <location>
        <begin position="166"/>
        <end position="185"/>
    </location>
</feature>
<feature type="transmembrane region" description="Helical" evidence="5">
    <location>
        <begin position="132"/>
        <end position="154"/>
    </location>
</feature>
<dbReference type="InterPro" id="IPR000537">
    <property type="entry name" value="UbiA_prenyltransferase"/>
</dbReference>
<feature type="transmembrane region" description="Helical" evidence="5">
    <location>
        <begin position="254"/>
        <end position="278"/>
    </location>
</feature>
<evidence type="ECO:0008006" key="8">
    <source>
        <dbReference type="Google" id="ProtNLM"/>
    </source>
</evidence>
<keyword evidence="4 5" id="KW-0472">Membrane</keyword>
<accession>A0A0W0F440</accession>
<dbReference type="InterPro" id="IPR044878">
    <property type="entry name" value="UbiA_sf"/>
</dbReference>